<accession>A0A6G5RCL2</accession>
<dbReference type="EMBL" id="CP021978">
    <property type="protein sequence ID" value="QCD55624.1"/>
    <property type="molecule type" value="Genomic_DNA"/>
</dbReference>
<gene>
    <name evidence="1" type="ORF">CEB94_12620</name>
</gene>
<dbReference type="InterPro" id="IPR008984">
    <property type="entry name" value="SMAD_FHA_dom_sf"/>
</dbReference>
<evidence type="ECO:0000313" key="2">
    <source>
        <dbReference type="Proteomes" id="UP000495940"/>
    </source>
</evidence>
<dbReference type="Proteomes" id="UP000495940">
    <property type="component" value="Chromosome"/>
</dbReference>
<evidence type="ECO:0000313" key="1">
    <source>
        <dbReference type="EMBL" id="QCD55624.1"/>
    </source>
</evidence>
<dbReference type="AlphaFoldDB" id="A0A6G5RCL2"/>
<sequence>MVPDTAWPGVLSCGGLKSHWQPHQDVSGGAHVLELTMATVAEAEAGATAGMLMAEAPSEPGAVLRVGRDKSVCRLSTPDDWLFVSRVHLEFLCGPEGTWQVTWLRGSQPDPSSEVRLTMGEYAQPLTYGGTVPLPRGGSGEIIVQDRTAPRSVNVGFYHEV</sequence>
<dbReference type="KEGG" id="shaw:CEB94_12620"/>
<proteinExistence type="predicted"/>
<keyword evidence="2" id="KW-1185">Reference proteome</keyword>
<dbReference type="SUPFAM" id="SSF49879">
    <property type="entry name" value="SMAD/FHA domain"/>
    <property type="match status" value="1"/>
</dbReference>
<name>A0A6G5RCL2_9ACTN</name>
<protein>
    <recommendedName>
        <fullName evidence="3">FHA domain-containing protein</fullName>
    </recommendedName>
</protein>
<organism evidence="1 2">
    <name type="scientific">Streptomyces hawaiiensis</name>
    <dbReference type="NCBI Taxonomy" id="67305"/>
    <lineage>
        <taxon>Bacteria</taxon>
        <taxon>Bacillati</taxon>
        <taxon>Actinomycetota</taxon>
        <taxon>Actinomycetes</taxon>
        <taxon>Kitasatosporales</taxon>
        <taxon>Streptomycetaceae</taxon>
        <taxon>Streptomyces</taxon>
    </lineage>
</organism>
<evidence type="ECO:0008006" key="3">
    <source>
        <dbReference type="Google" id="ProtNLM"/>
    </source>
</evidence>
<reference evidence="1 2" key="1">
    <citation type="submission" date="2017-06" db="EMBL/GenBank/DDBJ databases">
        <title>Complete Genome Sequence of Streptomyces hawaiiensis NRRL 15010 and insights into acyldepsipeptides biosynthesis.</title>
        <authorList>
            <person name="Mariita R.M."/>
            <person name="Sello J.K."/>
        </authorList>
    </citation>
    <scope>NUCLEOTIDE SEQUENCE [LARGE SCALE GENOMIC DNA]</scope>
    <source>
        <strain evidence="1 2">ATCC 12236</strain>
    </source>
</reference>